<reference evidence="2 3" key="1">
    <citation type="journal article" date="2016" name="Nat. Commun.">
        <title>Thousands of microbial genomes shed light on interconnected biogeochemical processes in an aquifer system.</title>
        <authorList>
            <person name="Anantharaman K."/>
            <person name="Brown C.T."/>
            <person name="Hug L.A."/>
            <person name="Sharon I."/>
            <person name="Castelle C.J."/>
            <person name="Probst A.J."/>
            <person name="Thomas B.C."/>
            <person name="Singh A."/>
            <person name="Wilkins M.J."/>
            <person name="Karaoz U."/>
            <person name="Brodie E.L."/>
            <person name="Williams K.H."/>
            <person name="Hubbard S.S."/>
            <person name="Banfield J.F."/>
        </authorList>
    </citation>
    <scope>NUCLEOTIDE SEQUENCE [LARGE SCALE GENOMIC DNA]</scope>
</reference>
<organism evidence="2 3">
    <name type="scientific">Candidatus Portnoybacteria bacterium RBG_13_41_18</name>
    <dbReference type="NCBI Taxonomy" id="1801991"/>
    <lineage>
        <taxon>Bacteria</taxon>
        <taxon>Candidatus Portnoyibacteriota</taxon>
    </lineage>
</organism>
<feature type="domain" description="TraC-like" evidence="1">
    <location>
        <begin position="20"/>
        <end position="200"/>
    </location>
</feature>
<dbReference type="Pfam" id="PF26593">
    <property type="entry name" value="TraC-like"/>
    <property type="match status" value="1"/>
</dbReference>
<dbReference type="EMBL" id="MHMV01000039">
    <property type="protein sequence ID" value="OGZ33781.1"/>
    <property type="molecule type" value="Genomic_DNA"/>
</dbReference>
<sequence length="215" mass="24886">MPDSKASILNKIPISEIKDNVVLLKDGALRGILMTNSLNFSLKSTDEQDAITYRYQDFLNSLDFPIQILSVTRRYDISDYITMLEQKRGEQENELLKIQISEYTDFIKGLTQMVNIMSTFFYIIVPFSQSQEQQVAGFSEKLTGLFKNKRNDQASQTYEEMKSGLWQRLEYIISGLSALGLKTVILNSDEILELFYRMYNPDAKEKIKMEPQQLT</sequence>
<name>A0A1G2F894_9BACT</name>
<evidence type="ECO:0000313" key="3">
    <source>
        <dbReference type="Proteomes" id="UP000177725"/>
    </source>
</evidence>
<evidence type="ECO:0000259" key="1">
    <source>
        <dbReference type="Pfam" id="PF26593"/>
    </source>
</evidence>
<gene>
    <name evidence="2" type="ORF">A2174_02070</name>
</gene>
<dbReference type="Proteomes" id="UP000177725">
    <property type="component" value="Unassembled WGS sequence"/>
</dbReference>
<proteinExistence type="predicted"/>
<evidence type="ECO:0000313" key="2">
    <source>
        <dbReference type="EMBL" id="OGZ33781.1"/>
    </source>
</evidence>
<protein>
    <recommendedName>
        <fullName evidence="1">TraC-like domain-containing protein</fullName>
    </recommendedName>
</protein>
<comment type="caution">
    <text evidence="2">The sequence shown here is derived from an EMBL/GenBank/DDBJ whole genome shotgun (WGS) entry which is preliminary data.</text>
</comment>
<dbReference type="AlphaFoldDB" id="A0A1G2F894"/>
<accession>A0A1G2F894</accession>
<dbReference type="InterPro" id="IPR058596">
    <property type="entry name" value="TraC-like_dom"/>
</dbReference>